<evidence type="ECO:0000259" key="4">
    <source>
        <dbReference type="Pfam" id="PF13439"/>
    </source>
</evidence>
<proteinExistence type="predicted"/>
<dbReference type="InterPro" id="IPR001296">
    <property type="entry name" value="Glyco_trans_1"/>
</dbReference>
<accession>A0ABX8RQN6</accession>
<keyword evidence="2" id="KW-0808">Transferase</keyword>
<dbReference type="RefSeq" id="WP_218471602.1">
    <property type="nucleotide sequence ID" value="NZ_BAABJN010000006.1"/>
</dbReference>
<evidence type="ECO:0000313" key="6">
    <source>
        <dbReference type="Proteomes" id="UP000694257"/>
    </source>
</evidence>
<gene>
    <name evidence="5" type="ORF">KV110_36005</name>
</gene>
<keyword evidence="6" id="KW-1185">Reference proteome</keyword>
<dbReference type="Pfam" id="PF00534">
    <property type="entry name" value="Glycos_transf_1"/>
    <property type="match status" value="1"/>
</dbReference>
<reference evidence="5 6" key="1">
    <citation type="submission" date="2021-07" db="EMBL/GenBank/DDBJ databases">
        <title>Whole Genome Sequence of Nocardia Iowensis.</title>
        <authorList>
            <person name="Lamm A."/>
            <person name="Collins-Fairclough A.M."/>
            <person name="Bunk B."/>
            <person name="Sproer C."/>
        </authorList>
    </citation>
    <scope>NUCLEOTIDE SEQUENCE [LARGE SCALE GENOMIC DNA]</scope>
    <source>
        <strain evidence="5 6">NRRL 5646</strain>
    </source>
</reference>
<dbReference type="PANTHER" id="PTHR45947:SF3">
    <property type="entry name" value="SULFOQUINOVOSYL TRANSFERASE SQD2"/>
    <property type="match status" value="1"/>
</dbReference>
<feature type="domain" description="Glycosyltransferase subfamily 4-like N-terminal" evidence="4">
    <location>
        <begin position="18"/>
        <end position="172"/>
    </location>
</feature>
<keyword evidence="1" id="KW-0328">Glycosyltransferase</keyword>
<evidence type="ECO:0000313" key="5">
    <source>
        <dbReference type="EMBL" id="QXN90735.1"/>
    </source>
</evidence>
<sequence length="385" mass="40878">MSLTILHVLVPEPPGELGGADMHVLDLAVSQRAAGLRPVVIERGSEEFAARAGDLGLEVVSVTGAGFGTAVRRLGATIADVKADVVHAHGYDADYWAAAAKLSFPRLFRTRPLVFTQHGIVEDSLWHKAKTYLDVACTRLADGVVVCAEGLLPRIRRWCPNGHVAYIPNGVSAPRLMDRSAARAELAERFGVPASAVLVGYVGRLSPEKRPDRVLDLVAAARREDPRIHGILAGSGGLADSLRERAVELGIAEAVTFTGLLPDVGPVYAALDAFALLSDTETTSRVVIEAMTSGVPVLASAVGGLPDLLDAGRVGELVPVGDGPAAVRALRAVLADPERYRASAKARAAQLFHTDAMRAEVGRFYDRLLQDRSRSRAIVSSAEDR</sequence>
<feature type="domain" description="Glycosyl transferase family 1" evidence="3">
    <location>
        <begin position="190"/>
        <end position="344"/>
    </location>
</feature>
<evidence type="ECO:0000256" key="1">
    <source>
        <dbReference type="ARBA" id="ARBA00022676"/>
    </source>
</evidence>
<evidence type="ECO:0000259" key="3">
    <source>
        <dbReference type="Pfam" id="PF00534"/>
    </source>
</evidence>
<dbReference type="InterPro" id="IPR028098">
    <property type="entry name" value="Glyco_trans_4-like_N"/>
</dbReference>
<dbReference type="CDD" id="cd03801">
    <property type="entry name" value="GT4_PimA-like"/>
    <property type="match status" value="1"/>
</dbReference>
<evidence type="ECO:0000256" key="2">
    <source>
        <dbReference type="ARBA" id="ARBA00022679"/>
    </source>
</evidence>
<dbReference type="InterPro" id="IPR050194">
    <property type="entry name" value="Glycosyltransferase_grp1"/>
</dbReference>
<protein>
    <submittedName>
        <fullName evidence="5">Glycosyltransferase family 4 protein</fullName>
    </submittedName>
</protein>
<organism evidence="5 6">
    <name type="scientific">Nocardia iowensis</name>
    <dbReference type="NCBI Taxonomy" id="204891"/>
    <lineage>
        <taxon>Bacteria</taxon>
        <taxon>Bacillati</taxon>
        <taxon>Actinomycetota</taxon>
        <taxon>Actinomycetes</taxon>
        <taxon>Mycobacteriales</taxon>
        <taxon>Nocardiaceae</taxon>
        <taxon>Nocardia</taxon>
    </lineage>
</organism>
<dbReference type="Proteomes" id="UP000694257">
    <property type="component" value="Chromosome"/>
</dbReference>
<dbReference type="PANTHER" id="PTHR45947">
    <property type="entry name" value="SULFOQUINOVOSYL TRANSFERASE SQD2"/>
    <property type="match status" value="1"/>
</dbReference>
<name>A0ABX8RQN6_NOCIO</name>
<dbReference type="EMBL" id="CP078145">
    <property type="protein sequence ID" value="QXN90735.1"/>
    <property type="molecule type" value="Genomic_DNA"/>
</dbReference>
<dbReference type="Pfam" id="PF13439">
    <property type="entry name" value="Glyco_transf_4"/>
    <property type="match status" value="1"/>
</dbReference>